<accession>A0A1H1LDL9</accession>
<evidence type="ECO:0000313" key="3">
    <source>
        <dbReference type="Proteomes" id="UP000243413"/>
    </source>
</evidence>
<dbReference type="PROSITE" id="PS51186">
    <property type="entry name" value="GNAT"/>
    <property type="match status" value="1"/>
</dbReference>
<dbReference type="InterPro" id="IPR000182">
    <property type="entry name" value="GNAT_dom"/>
</dbReference>
<organism evidence="2 3">
    <name type="scientific">Halopseudomonas sabulinigri</name>
    <dbReference type="NCBI Taxonomy" id="472181"/>
    <lineage>
        <taxon>Bacteria</taxon>
        <taxon>Pseudomonadati</taxon>
        <taxon>Pseudomonadota</taxon>
        <taxon>Gammaproteobacteria</taxon>
        <taxon>Pseudomonadales</taxon>
        <taxon>Pseudomonadaceae</taxon>
        <taxon>Halopseudomonas</taxon>
    </lineage>
</organism>
<reference evidence="3" key="1">
    <citation type="submission" date="2016-10" db="EMBL/GenBank/DDBJ databases">
        <authorList>
            <person name="Varghese N."/>
            <person name="Submissions S."/>
        </authorList>
    </citation>
    <scope>NUCLEOTIDE SEQUENCE [LARGE SCALE GENOMIC DNA]</scope>
    <source>
        <strain evidence="3">JCM 14963</strain>
    </source>
</reference>
<sequence>MIIRAMRAADLTGSVQVHRQAFGRLAQSPYWIEVTLEAFPRFLCFVAEEGAQILGYLIWAQQRGYRDEASVELDQIAVLPEFLNEQVARRLIEESMPHVSAQLASQGICAKHINISLRDDEHLHRPYQAALDIEVTTAISELYRIDKVMMAAKEMERRAETAD</sequence>
<dbReference type="OrthoDB" id="336415at2"/>
<evidence type="ECO:0000259" key="1">
    <source>
        <dbReference type="PROSITE" id="PS51186"/>
    </source>
</evidence>
<dbReference type="InterPro" id="IPR016181">
    <property type="entry name" value="Acyl_CoA_acyltransferase"/>
</dbReference>
<dbReference type="Gene3D" id="3.40.630.30">
    <property type="match status" value="1"/>
</dbReference>
<dbReference type="SUPFAM" id="SSF55729">
    <property type="entry name" value="Acyl-CoA N-acyltransferases (Nat)"/>
    <property type="match status" value="1"/>
</dbReference>
<dbReference type="EMBL" id="LT629763">
    <property type="protein sequence ID" value="SDR72440.1"/>
    <property type="molecule type" value="Genomic_DNA"/>
</dbReference>
<name>A0A1H1LDL9_9GAMM</name>
<proteinExistence type="predicted"/>
<dbReference type="RefSeq" id="WP_157719260.1">
    <property type="nucleotide sequence ID" value="NZ_LT629763.1"/>
</dbReference>
<dbReference type="Proteomes" id="UP000243413">
    <property type="component" value="Chromosome I"/>
</dbReference>
<dbReference type="CDD" id="cd04301">
    <property type="entry name" value="NAT_SF"/>
    <property type="match status" value="1"/>
</dbReference>
<gene>
    <name evidence="2" type="ORF">SAMN05216271_0176</name>
</gene>
<dbReference type="GO" id="GO:0016747">
    <property type="term" value="F:acyltransferase activity, transferring groups other than amino-acyl groups"/>
    <property type="evidence" value="ECO:0007669"/>
    <property type="project" value="InterPro"/>
</dbReference>
<dbReference type="AlphaFoldDB" id="A0A1H1LDL9"/>
<feature type="domain" description="N-acetyltransferase" evidence="1">
    <location>
        <begin position="1"/>
        <end position="160"/>
    </location>
</feature>
<dbReference type="Pfam" id="PF00583">
    <property type="entry name" value="Acetyltransf_1"/>
    <property type="match status" value="1"/>
</dbReference>
<evidence type="ECO:0000313" key="2">
    <source>
        <dbReference type="EMBL" id="SDR72440.1"/>
    </source>
</evidence>
<protein>
    <recommendedName>
        <fullName evidence="1">N-acetyltransferase domain-containing protein</fullName>
    </recommendedName>
</protein>
<dbReference type="STRING" id="472181.SAMN05216271_0176"/>